<dbReference type="PANTHER" id="PTHR43736:SF1">
    <property type="entry name" value="DIHYDRONEOPTERIN TRIPHOSPHATE DIPHOSPHATASE"/>
    <property type="match status" value="1"/>
</dbReference>
<dbReference type="PATRIC" id="fig|1423763.3.peg.1897"/>
<feature type="domain" description="Nudix hydrolase" evidence="2">
    <location>
        <begin position="1"/>
        <end position="130"/>
    </location>
</feature>
<dbReference type="EMBL" id="AZFM01000008">
    <property type="protein sequence ID" value="KRL90604.1"/>
    <property type="molecule type" value="Genomic_DNA"/>
</dbReference>
<keyword evidence="4" id="KW-1185">Reference proteome</keyword>
<organism evidence="3 4">
    <name type="scientific">Lactobacillus kalixensis DSM 16043</name>
    <dbReference type="NCBI Taxonomy" id="1423763"/>
    <lineage>
        <taxon>Bacteria</taxon>
        <taxon>Bacillati</taxon>
        <taxon>Bacillota</taxon>
        <taxon>Bacilli</taxon>
        <taxon>Lactobacillales</taxon>
        <taxon>Lactobacillaceae</taxon>
        <taxon>Lactobacillus</taxon>
    </lineage>
</organism>
<reference evidence="3 4" key="1">
    <citation type="journal article" date="2015" name="Genome Announc.">
        <title>Expanding the biotechnology potential of lactobacilli through comparative genomics of 213 strains and associated genera.</title>
        <authorList>
            <person name="Sun Z."/>
            <person name="Harris H.M."/>
            <person name="McCann A."/>
            <person name="Guo C."/>
            <person name="Argimon S."/>
            <person name="Zhang W."/>
            <person name="Yang X."/>
            <person name="Jeffery I.B."/>
            <person name="Cooney J.C."/>
            <person name="Kagawa T.F."/>
            <person name="Liu W."/>
            <person name="Song Y."/>
            <person name="Salvetti E."/>
            <person name="Wrobel A."/>
            <person name="Rasinkangas P."/>
            <person name="Parkhill J."/>
            <person name="Rea M.C."/>
            <person name="O'Sullivan O."/>
            <person name="Ritari J."/>
            <person name="Douillard F.P."/>
            <person name="Paul Ross R."/>
            <person name="Yang R."/>
            <person name="Briner A.E."/>
            <person name="Felis G.E."/>
            <person name="de Vos W.M."/>
            <person name="Barrangou R."/>
            <person name="Klaenhammer T.R."/>
            <person name="Caufield P.W."/>
            <person name="Cui Y."/>
            <person name="Zhang H."/>
            <person name="O'Toole P.W."/>
        </authorList>
    </citation>
    <scope>NUCLEOTIDE SEQUENCE [LARGE SCALE GENOMIC DNA]</scope>
    <source>
        <strain evidence="3 4">DSM 16043</strain>
    </source>
</reference>
<dbReference type="PROSITE" id="PS51462">
    <property type="entry name" value="NUDIX"/>
    <property type="match status" value="1"/>
</dbReference>
<dbReference type="AlphaFoldDB" id="A0A0R1UB52"/>
<gene>
    <name evidence="3" type="ORF">FC46_GL001861</name>
</gene>
<dbReference type="SUPFAM" id="SSF55811">
    <property type="entry name" value="Nudix"/>
    <property type="match status" value="1"/>
</dbReference>
<comment type="caution">
    <text evidence="3">The sequence shown here is derived from an EMBL/GenBank/DDBJ whole genome shotgun (WGS) entry which is preliminary data.</text>
</comment>
<dbReference type="Proteomes" id="UP000051036">
    <property type="component" value="Unassembled WGS sequence"/>
</dbReference>
<evidence type="ECO:0000313" key="4">
    <source>
        <dbReference type="Proteomes" id="UP000051036"/>
    </source>
</evidence>
<dbReference type="Gene3D" id="3.90.79.10">
    <property type="entry name" value="Nucleoside Triphosphate Pyrophosphohydrolase"/>
    <property type="match status" value="1"/>
</dbReference>
<evidence type="ECO:0000259" key="2">
    <source>
        <dbReference type="PROSITE" id="PS51462"/>
    </source>
</evidence>
<accession>A0A0R1UB52</accession>
<dbReference type="STRING" id="1423763.FC46_GL001861"/>
<protein>
    <recommendedName>
        <fullName evidence="2">Nudix hydrolase domain-containing protein</fullName>
    </recommendedName>
</protein>
<dbReference type="InterPro" id="IPR000086">
    <property type="entry name" value="NUDIX_hydrolase_dom"/>
</dbReference>
<sequence length="146" mass="17024">MKRTEQVTLTNMCMVKNGDKILVLNRTDPVWPGLTFPGGHVEAHESFHDSVVREIKEETGLTIKNPKLVGIKQFYDHNNERYLVLFYTANKFTGQLHSSDEGELTWMTESELKQHQLAYNFDHDLPLFFDENLTEHILDGKRDELF</sequence>
<evidence type="ECO:0000313" key="3">
    <source>
        <dbReference type="EMBL" id="KRL90604.1"/>
    </source>
</evidence>
<evidence type="ECO:0000256" key="1">
    <source>
        <dbReference type="ARBA" id="ARBA00005582"/>
    </source>
</evidence>
<name>A0A0R1UB52_9LACO</name>
<dbReference type="CDD" id="cd18875">
    <property type="entry name" value="NUDIX_Hydrolase"/>
    <property type="match status" value="1"/>
</dbReference>
<proteinExistence type="inferred from homology"/>
<dbReference type="RefSeq" id="WP_057798037.1">
    <property type="nucleotide sequence ID" value="NZ_AZFM01000008.1"/>
</dbReference>
<dbReference type="PANTHER" id="PTHR43736">
    <property type="entry name" value="ADP-RIBOSE PYROPHOSPHATASE"/>
    <property type="match status" value="1"/>
</dbReference>
<dbReference type="Pfam" id="PF00293">
    <property type="entry name" value="NUDIX"/>
    <property type="match status" value="1"/>
</dbReference>
<comment type="similarity">
    <text evidence="1">Belongs to the Nudix hydrolase family.</text>
</comment>
<dbReference type="OrthoDB" id="9008185at2"/>
<dbReference type="InterPro" id="IPR015797">
    <property type="entry name" value="NUDIX_hydrolase-like_dom_sf"/>
</dbReference>